<accession>A0A2G7HG50</accession>
<organism evidence="3 4">
    <name type="scientific">Clostridium combesii</name>
    <dbReference type="NCBI Taxonomy" id="39481"/>
    <lineage>
        <taxon>Bacteria</taxon>
        <taxon>Bacillati</taxon>
        <taxon>Bacillota</taxon>
        <taxon>Clostridia</taxon>
        <taxon>Eubacteriales</taxon>
        <taxon>Clostridiaceae</taxon>
        <taxon>Clostridium</taxon>
    </lineage>
</organism>
<evidence type="ECO:0000256" key="1">
    <source>
        <dbReference type="ARBA" id="ARBA00022729"/>
    </source>
</evidence>
<dbReference type="InterPro" id="IPR037873">
    <property type="entry name" value="BamE-like"/>
</dbReference>
<dbReference type="Proteomes" id="UP000231322">
    <property type="component" value="Unassembled WGS sequence"/>
</dbReference>
<gene>
    <name evidence="3" type="ORF">CS538_09810</name>
</gene>
<dbReference type="Gene3D" id="3.30.1450.10">
    <property type="match status" value="2"/>
</dbReference>
<sequence>MSKKAKKPFYKKFWVWIIAIIIIGGVIGSNGSKKTRTTSNNSSTKKEAKKEDTRKITYEKFSEVEMGSTYEEVKNMLGEGKESTSSEMGGIKTVIYTWDNGDGSNMNVTFQNNKALAKAQAGLSRERADVNMEKYNKIQTGMDYNKVKEILGDGELMSISEVGGSSTSIYSWVNSNGTNMNVTFQDGKSTAKAQFGLK</sequence>
<dbReference type="SUPFAM" id="SSF55648">
    <property type="entry name" value="beta-lactamase-inhibitor protein, BLIP"/>
    <property type="match status" value="1"/>
</dbReference>
<evidence type="ECO:0008006" key="5">
    <source>
        <dbReference type="Google" id="ProtNLM"/>
    </source>
</evidence>
<proteinExistence type="predicted"/>
<evidence type="ECO:0000313" key="4">
    <source>
        <dbReference type="Proteomes" id="UP000231322"/>
    </source>
</evidence>
<keyword evidence="4" id="KW-1185">Reference proteome</keyword>
<reference evidence="3 4" key="1">
    <citation type="submission" date="2017-10" db="EMBL/GenBank/DDBJ databases">
        <title>Reclassification of Eubacterium combesii and discrepancies in the nomenclature of botulinum neurotoxin producing clostridia. Request for an Opinion.</title>
        <authorList>
            <person name="Dobritsa A.P."/>
            <person name="Kutumbaka K.K."/>
            <person name="Samadpour M."/>
        </authorList>
    </citation>
    <scope>NUCLEOTIDE SEQUENCE [LARGE SCALE GENOMIC DNA]</scope>
    <source>
        <strain evidence="3 4">DSM 20696</strain>
    </source>
</reference>
<feature type="region of interest" description="Disordered" evidence="2">
    <location>
        <begin position="32"/>
        <end position="51"/>
    </location>
</feature>
<dbReference type="AlphaFoldDB" id="A0A2G7HG50"/>
<dbReference type="RefSeq" id="WP_099839328.1">
    <property type="nucleotide sequence ID" value="NZ_PEIK01000007.1"/>
</dbReference>
<feature type="compositionally biased region" description="Low complexity" evidence="2">
    <location>
        <begin position="32"/>
        <end position="43"/>
    </location>
</feature>
<keyword evidence="1" id="KW-0732">Signal</keyword>
<dbReference type="InterPro" id="IPR024418">
    <property type="entry name" value="DUF3862"/>
</dbReference>
<comment type="caution">
    <text evidence="3">The sequence shown here is derived from an EMBL/GenBank/DDBJ whole genome shotgun (WGS) entry which is preliminary data.</text>
</comment>
<dbReference type="Pfam" id="PF12978">
    <property type="entry name" value="DUF3862"/>
    <property type="match status" value="1"/>
</dbReference>
<dbReference type="InterPro" id="IPR024221">
    <property type="entry name" value="BLIP_dom_sf"/>
</dbReference>
<evidence type="ECO:0000313" key="3">
    <source>
        <dbReference type="EMBL" id="PIH04014.1"/>
    </source>
</evidence>
<name>A0A2G7HG50_9CLOT</name>
<protein>
    <recommendedName>
        <fullName evidence="5">DUF3862 domain-containing protein</fullName>
    </recommendedName>
</protein>
<evidence type="ECO:0000256" key="2">
    <source>
        <dbReference type="SAM" id="MobiDB-lite"/>
    </source>
</evidence>
<dbReference type="EMBL" id="PEIK01000007">
    <property type="protein sequence ID" value="PIH04014.1"/>
    <property type="molecule type" value="Genomic_DNA"/>
</dbReference>